<accession>U6LJ90</accession>
<dbReference type="VEuPathDB" id="ToxoDB:EBH_0079610"/>
<keyword evidence="7" id="KW-1185">Reference proteome</keyword>
<evidence type="ECO:0000256" key="4">
    <source>
        <dbReference type="ARBA" id="ARBA00022840"/>
    </source>
</evidence>
<dbReference type="InterPro" id="IPR001650">
    <property type="entry name" value="Helicase_C-like"/>
</dbReference>
<sequence length="115" mass="12980">MKTLSQSLRSFIRSLDKECLKRLSPQDRELKQIEFVVELAKMGIGIHHGGLLPLMKEMVEILFQRGLVRVLVATETLAVGLNMPARTVVFVDIKKHDGEGLRVLRAAEYTQVPKV</sequence>
<proteinExistence type="predicted"/>
<protein>
    <submittedName>
        <fullName evidence="6">DEAD/DEAH box helicase domain-containing protein, putative</fullName>
    </submittedName>
</protein>
<evidence type="ECO:0000313" key="6">
    <source>
        <dbReference type="EMBL" id="CDJ48604.1"/>
    </source>
</evidence>
<dbReference type="SMART" id="SM00490">
    <property type="entry name" value="HELICc"/>
    <property type="match status" value="1"/>
</dbReference>
<keyword evidence="3 6" id="KW-0347">Helicase</keyword>
<reference evidence="6" key="1">
    <citation type="submission" date="2013-10" db="EMBL/GenBank/DDBJ databases">
        <title>Genomic analysis of the causative agents of coccidiosis in chickens.</title>
        <authorList>
            <person name="Reid A.J."/>
            <person name="Blake D."/>
            <person name="Billington K."/>
            <person name="Browne H."/>
            <person name="Dunn M."/>
            <person name="Hung S."/>
            <person name="Kawahara F."/>
            <person name="Miranda-Saavedra D."/>
            <person name="Mourier T."/>
            <person name="Nagra H."/>
            <person name="Otto T.D."/>
            <person name="Rawlings N."/>
            <person name="Sanchez A."/>
            <person name="Sanders M."/>
            <person name="Subramaniam C."/>
            <person name="Tay Y."/>
            <person name="Dear P."/>
            <person name="Doerig C."/>
            <person name="Gruber A."/>
            <person name="Parkinson J."/>
            <person name="Shirley M."/>
            <person name="Wan K.L."/>
            <person name="Berriman M."/>
            <person name="Tomley F."/>
            <person name="Pain A."/>
        </authorList>
    </citation>
    <scope>NUCLEOTIDE SEQUENCE [LARGE SCALE GENOMIC DNA]</scope>
    <source>
        <strain evidence="6">Houghton</strain>
    </source>
</reference>
<dbReference type="EMBL" id="HG711217">
    <property type="protein sequence ID" value="CDJ48604.1"/>
    <property type="molecule type" value="Genomic_DNA"/>
</dbReference>
<dbReference type="Gene3D" id="3.40.50.300">
    <property type="entry name" value="P-loop containing nucleotide triphosphate hydrolases"/>
    <property type="match status" value="1"/>
</dbReference>
<keyword evidence="4" id="KW-0067">ATP-binding</keyword>
<dbReference type="SUPFAM" id="SSF52540">
    <property type="entry name" value="P-loop containing nucleoside triphosphate hydrolases"/>
    <property type="match status" value="1"/>
</dbReference>
<gene>
    <name evidence="6" type="ORF">EBH_0079610</name>
</gene>
<dbReference type="PANTHER" id="PTHR12131">
    <property type="entry name" value="ATP-DEPENDENT RNA AND DNA HELICASE"/>
    <property type="match status" value="1"/>
</dbReference>
<feature type="domain" description="Helicase C-terminal" evidence="5">
    <location>
        <begin position="31"/>
        <end position="107"/>
    </location>
</feature>
<evidence type="ECO:0000313" key="7">
    <source>
        <dbReference type="Proteomes" id="UP000030750"/>
    </source>
</evidence>
<dbReference type="GO" id="GO:0004386">
    <property type="term" value="F:helicase activity"/>
    <property type="evidence" value="ECO:0007669"/>
    <property type="project" value="UniProtKB-KW"/>
</dbReference>
<dbReference type="Pfam" id="PF00271">
    <property type="entry name" value="Helicase_C"/>
    <property type="match status" value="1"/>
</dbReference>
<name>U6LJ90_9EIME</name>
<dbReference type="GO" id="GO:0016787">
    <property type="term" value="F:hydrolase activity"/>
    <property type="evidence" value="ECO:0007669"/>
    <property type="project" value="UniProtKB-KW"/>
</dbReference>
<dbReference type="GO" id="GO:0005524">
    <property type="term" value="F:ATP binding"/>
    <property type="evidence" value="ECO:0007669"/>
    <property type="project" value="UniProtKB-KW"/>
</dbReference>
<dbReference type="PANTHER" id="PTHR12131:SF1">
    <property type="entry name" value="ATP-DEPENDENT RNA HELICASE SUPV3L1, MITOCHONDRIAL-RELATED"/>
    <property type="match status" value="1"/>
</dbReference>
<evidence type="ECO:0000256" key="2">
    <source>
        <dbReference type="ARBA" id="ARBA00022801"/>
    </source>
</evidence>
<dbReference type="OrthoDB" id="354603at2759"/>
<keyword evidence="1" id="KW-0547">Nucleotide-binding</keyword>
<dbReference type="InterPro" id="IPR050699">
    <property type="entry name" value="RNA-DNA_Helicase"/>
</dbReference>
<dbReference type="AlphaFoldDB" id="U6LJ90"/>
<reference evidence="6" key="2">
    <citation type="submission" date="2013-10" db="EMBL/GenBank/DDBJ databases">
        <authorList>
            <person name="Aslett M."/>
        </authorList>
    </citation>
    <scope>NUCLEOTIDE SEQUENCE [LARGE SCALE GENOMIC DNA]</scope>
    <source>
        <strain evidence="6">Houghton</strain>
    </source>
</reference>
<evidence type="ECO:0000259" key="5">
    <source>
        <dbReference type="SMART" id="SM00490"/>
    </source>
</evidence>
<evidence type="ECO:0000256" key="3">
    <source>
        <dbReference type="ARBA" id="ARBA00022806"/>
    </source>
</evidence>
<evidence type="ECO:0000256" key="1">
    <source>
        <dbReference type="ARBA" id="ARBA00022741"/>
    </source>
</evidence>
<dbReference type="InterPro" id="IPR027417">
    <property type="entry name" value="P-loop_NTPase"/>
</dbReference>
<keyword evidence="2" id="KW-0378">Hydrolase</keyword>
<organism evidence="6 7">
    <name type="scientific">Eimeria brunetti</name>
    <dbReference type="NCBI Taxonomy" id="51314"/>
    <lineage>
        <taxon>Eukaryota</taxon>
        <taxon>Sar</taxon>
        <taxon>Alveolata</taxon>
        <taxon>Apicomplexa</taxon>
        <taxon>Conoidasida</taxon>
        <taxon>Coccidia</taxon>
        <taxon>Eucoccidiorida</taxon>
        <taxon>Eimeriorina</taxon>
        <taxon>Eimeriidae</taxon>
        <taxon>Eimeria</taxon>
    </lineage>
</organism>
<dbReference type="Proteomes" id="UP000030750">
    <property type="component" value="Unassembled WGS sequence"/>
</dbReference>